<dbReference type="PANTHER" id="PTHR33538">
    <property type="entry name" value="PROTEIN GAMETE EXPRESSED 1"/>
    <property type="match status" value="1"/>
</dbReference>
<dbReference type="EMBL" id="JAOTOJ010000003">
    <property type="protein sequence ID" value="KAK9402866.1"/>
    <property type="molecule type" value="Genomic_DNA"/>
</dbReference>
<keyword evidence="4" id="KW-1185">Reference proteome</keyword>
<dbReference type="AlphaFoldDB" id="A0AAW1BM71"/>
<keyword evidence="1" id="KW-0472">Membrane</keyword>
<dbReference type="InterPro" id="IPR040346">
    <property type="entry name" value="GEX1/Brambleberry"/>
</dbReference>
<feature type="transmembrane region" description="Helical" evidence="1">
    <location>
        <begin position="396"/>
        <end position="412"/>
    </location>
</feature>
<feature type="signal peptide" evidence="2">
    <location>
        <begin position="1"/>
        <end position="24"/>
    </location>
</feature>
<evidence type="ECO:0000256" key="2">
    <source>
        <dbReference type="SAM" id="SignalP"/>
    </source>
</evidence>
<dbReference type="Proteomes" id="UP001474421">
    <property type="component" value="Unassembled WGS sequence"/>
</dbReference>
<sequence>MLPFHSWALVFPLPLLLVVAPSSGFFGWLTQKAPPTPVPNAEPPAVAAAPDPAGLARVPFEMDTADERFLAETQPVDLSLLDSCHHKVISQLRTTCADLEEEELAKLGVGLFNCQAGAEGRRTYLCTEDMSLAECTAGMDPDTWNAYHIISNRARAVCYATRQVEFKRRAQHMVNALVSTAVGQLEAMETLKRSQEELKQLTAESLQRVVSTQEGLLSQQETLRGGQVQMEEALSSNLERLVQEKALIASGQRQVAELLEGITRRMENVSSHLNQQDVELQEGHQSILRDLSQLQRRAQEVYSKLDTNVGLFLAHQKQTTLYHDELLGKLRKMNETFGLVLQTMEHMQTKVEGRLQHIQRFISWAGFSLSSVYTCVLHMLYFLLAALIMTFLQIPGASRALLLVVVVANALFELHHTVSLGFTSLTGLLALSVAVNVLLERICCNTLKYRTPRPLRAPLPLPHKAPESPACKAGLQAAKRGRVTSTPDREGEVGLLHELEKLEEVSYLSDGFPLKTDSLKNEGDLLASTQGRRQESGALDPSRPAWPLRRVTLSRCNKTEASLERLPTPPLGSAFNSFSSPQVSSLNDSLLSDVSSCSASPRPFCQGITRTGQPCKKKSLSHQVFCHVHVAGHSHLT</sequence>
<evidence type="ECO:0000256" key="1">
    <source>
        <dbReference type="SAM" id="Phobius"/>
    </source>
</evidence>
<keyword evidence="2" id="KW-0732">Signal</keyword>
<dbReference type="PANTHER" id="PTHR33538:SF1">
    <property type="entry name" value="PROTEIN BRAMBLEBERRY"/>
    <property type="match status" value="1"/>
</dbReference>
<reference evidence="3 4" key="1">
    <citation type="journal article" date="2024" name="Proc. Natl. Acad. Sci. U.S.A.">
        <title>The genetic regulatory architecture and epigenomic basis for age-related changes in rattlesnake venom.</title>
        <authorList>
            <person name="Hogan M.P."/>
            <person name="Holding M.L."/>
            <person name="Nystrom G.S."/>
            <person name="Colston T.J."/>
            <person name="Bartlett D.A."/>
            <person name="Mason A.J."/>
            <person name="Ellsworth S.A."/>
            <person name="Rautsaw R.M."/>
            <person name="Lawrence K.C."/>
            <person name="Strickland J.L."/>
            <person name="He B."/>
            <person name="Fraser P."/>
            <person name="Margres M.J."/>
            <person name="Gilbert D.M."/>
            <person name="Gibbs H.L."/>
            <person name="Parkinson C.L."/>
            <person name="Rokyta D.R."/>
        </authorList>
    </citation>
    <scope>NUCLEOTIDE SEQUENCE [LARGE SCALE GENOMIC DNA]</scope>
    <source>
        <strain evidence="3">DRR0105</strain>
    </source>
</reference>
<evidence type="ECO:0000313" key="4">
    <source>
        <dbReference type="Proteomes" id="UP001474421"/>
    </source>
</evidence>
<organism evidence="3 4">
    <name type="scientific">Crotalus adamanteus</name>
    <name type="common">Eastern diamondback rattlesnake</name>
    <dbReference type="NCBI Taxonomy" id="8729"/>
    <lineage>
        <taxon>Eukaryota</taxon>
        <taxon>Metazoa</taxon>
        <taxon>Chordata</taxon>
        <taxon>Craniata</taxon>
        <taxon>Vertebrata</taxon>
        <taxon>Euteleostomi</taxon>
        <taxon>Lepidosauria</taxon>
        <taxon>Squamata</taxon>
        <taxon>Bifurcata</taxon>
        <taxon>Unidentata</taxon>
        <taxon>Episquamata</taxon>
        <taxon>Toxicofera</taxon>
        <taxon>Serpentes</taxon>
        <taxon>Colubroidea</taxon>
        <taxon>Viperidae</taxon>
        <taxon>Crotalinae</taxon>
        <taxon>Crotalus</taxon>
    </lineage>
</organism>
<name>A0AAW1BM71_CROAD</name>
<keyword evidence="1" id="KW-0812">Transmembrane</keyword>
<feature type="transmembrane region" description="Helical" evidence="1">
    <location>
        <begin position="361"/>
        <end position="384"/>
    </location>
</feature>
<evidence type="ECO:0000313" key="3">
    <source>
        <dbReference type="EMBL" id="KAK9402866.1"/>
    </source>
</evidence>
<accession>A0AAW1BM71</accession>
<feature type="transmembrane region" description="Helical" evidence="1">
    <location>
        <begin position="418"/>
        <end position="439"/>
    </location>
</feature>
<gene>
    <name evidence="3" type="ORF">NXF25_007693</name>
</gene>
<feature type="chain" id="PRO_5043519644" evidence="2">
    <location>
        <begin position="25"/>
        <end position="637"/>
    </location>
</feature>
<keyword evidence="1" id="KW-1133">Transmembrane helix</keyword>
<comment type="caution">
    <text evidence="3">The sequence shown here is derived from an EMBL/GenBank/DDBJ whole genome shotgun (WGS) entry which is preliminary data.</text>
</comment>
<protein>
    <submittedName>
        <fullName evidence="3">Protein brambleberry-like</fullName>
    </submittedName>
</protein>
<proteinExistence type="predicted"/>